<dbReference type="Proteomes" id="UP000239874">
    <property type="component" value="Unassembled WGS sequence"/>
</dbReference>
<comment type="caution">
    <text evidence="2">The sequence shown here is derived from an EMBL/GenBank/DDBJ whole genome shotgun (WGS) entry which is preliminary data.</text>
</comment>
<name>A0A2S6ACU0_9NOCA</name>
<reference evidence="2 3" key="1">
    <citation type="submission" date="2018-02" db="EMBL/GenBank/DDBJ databases">
        <title>8 Nocardia nova and 1 Nocardia cyriacigeorgica strain used for evolution to TMP-SMX.</title>
        <authorList>
            <person name="Mehta H."/>
            <person name="Weng J."/>
            <person name="Shamoo Y."/>
        </authorList>
    </citation>
    <scope>NUCLEOTIDE SEQUENCE [LARGE SCALE GENOMIC DNA]</scope>
    <source>
        <strain evidence="2 3">MDA3139</strain>
    </source>
</reference>
<keyword evidence="1" id="KW-0812">Transmembrane</keyword>
<proteinExistence type="predicted"/>
<feature type="transmembrane region" description="Helical" evidence="1">
    <location>
        <begin position="16"/>
        <end position="35"/>
    </location>
</feature>
<keyword evidence="1" id="KW-1133">Transmembrane helix</keyword>
<dbReference type="AlphaFoldDB" id="A0A2S6ACU0"/>
<gene>
    <name evidence="2" type="ORF">C5E45_32690</name>
</gene>
<dbReference type="EMBL" id="PSZC01000039">
    <property type="protein sequence ID" value="PPJ31850.1"/>
    <property type="molecule type" value="Genomic_DNA"/>
</dbReference>
<evidence type="ECO:0000313" key="2">
    <source>
        <dbReference type="EMBL" id="PPJ31850.1"/>
    </source>
</evidence>
<dbReference type="RefSeq" id="WP_104380654.1">
    <property type="nucleotide sequence ID" value="NZ_PSZC01000039.1"/>
</dbReference>
<protein>
    <submittedName>
        <fullName evidence="2">Uncharacterized protein</fullName>
    </submittedName>
</protein>
<evidence type="ECO:0000313" key="3">
    <source>
        <dbReference type="Proteomes" id="UP000239874"/>
    </source>
</evidence>
<keyword evidence="1" id="KW-0472">Membrane</keyword>
<evidence type="ECO:0000256" key="1">
    <source>
        <dbReference type="SAM" id="Phobius"/>
    </source>
</evidence>
<feature type="transmembrane region" description="Helical" evidence="1">
    <location>
        <begin position="41"/>
        <end position="59"/>
    </location>
</feature>
<sequence>MTATVARWAKSEPVRLLVYLALSAIVGTLAVRGYVNADLGDAIVGALALVLGIPAAEFARRRVTAPANLPAVTADVVDDLLSAAAPTISNQFGEPGRQVLQQIQERTEALRGDTSGRTKP</sequence>
<organism evidence="2 3">
    <name type="scientific">Nocardia nova</name>
    <dbReference type="NCBI Taxonomy" id="37330"/>
    <lineage>
        <taxon>Bacteria</taxon>
        <taxon>Bacillati</taxon>
        <taxon>Actinomycetota</taxon>
        <taxon>Actinomycetes</taxon>
        <taxon>Mycobacteriales</taxon>
        <taxon>Nocardiaceae</taxon>
        <taxon>Nocardia</taxon>
    </lineage>
</organism>
<accession>A0A2S6ACU0</accession>